<name>A0A4Y9F2J6_9MICC</name>
<dbReference type="AlphaFoldDB" id="A0A4Y9F2J6"/>
<dbReference type="OrthoDB" id="4966147at2"/>
<keyword evidence="1" id="KW-0472">Membrane</keyword>
<reference evidence="2 3" key="1">
    <citation type="submission" date="2019-03" db="EMBL/GenBank/DDBJ databases">
        <title>Diversity of the mouse oral microbiome.</title>
        <authorList>
            <person name="Joseph S."/>
            <person name="Aduse-Opoku J."/>
            <person name="Curtis M."/>
            <person name="Wade W."/>
            <person name="Hashim A."/>
        </authorList>
    </citation>
    <scope>NUCLEOTIDE SEQUENCE [LARGE SCALE GENOMIC DNA]</scope>
    <source>
        <strain evidence="3">irhom_31</strain>
    </source>
</reference>
<proteinExistence type="predicted"/>
<dbReference type="Proteomes" id="UP000297951">
    <property type="component" value="Unassembled WGS sequence"/>
</dbReference>
<feature type="transmembrane region" description="Helical" evidence="1">
    <location>
        <begin position="21"/>
        <end position="42"/>
    </location>
</feature>
<comment type="caution">
    <text evidence="2">The sequence shown here is derived from an EMBL/GenBank/DDBJ whole genome shotgun (WGS) entry which is preliminary data.</text>
</comment>
<keyword evidence="1" id="KW-0812">Transmembrane</keyword>
<evidence type="ECO:0000313" key="3">
    <source>
        <dbReference type="Proteomes" id="UP000297951"/>
    </source>
</evidence>
<protein>
    <submittedName>
        <fullName evidence="2">Uncharacterized protein</fullName>
    </submittedName>
</protein>
<dbReference type="EMBL" id="SPQC01000026">
    <property type="protein sequence ID" value="TFU21843.1"/>
    <property type="molecule type" value="Genomic_DNA"/>
</dbReference>
<dbReference type="RefSeq" id="WP_135013023.1">
    <property type="nucleotide sequence ID" value="NZ_JADGLK010000026.1"/>
</dbReference>
<evidence type="ECO:0000256" key="1">
    <source>
        <dbReference type="SAM" id="Phobius"/>
    </source>
</evidence>
<accession>A0A4Y9F2J6</accession>
<sequence>MKNYLGFQTRRTPRGGFSRGFLLLFALLLVPSLALWGFYRWLFANDTHLLVVPFLAVVTAWIWAYLIGYGAENHMDDD</sequence>
<feature type="transmembrane region" description="Helical" evidence="1">
    <location>
        <begin position="48"/>
        <end position="67"/>
    </location>
</feature>
<gene>
    <name evidence="2" type="ORF">E4U03_07985</name>
</gene>
<organism evidence="2 3">
    <name type="scientific">Rothia nasimurium</name>
    <dbReference type="NCBI Taxonomy" id="85336"/>
    <lineage>
        <taxon>Bacteria</taxon>
        <taxon>Bacillati</taxon>
        <taxon>Actinomycetota</taxon>
        <taxon>Actinomycetes</taxon>
        <taxon>Micrococcales</taxon>
        <taxon>Micrococcaceae</taxon>
        <taxon>Rothia</taxon>
    </lineage>
</organism>
<evidence type="ECO:0000313" key="2">
    <source>
        <dbReference type="EMBL" id="TFU21843.1"/>
    </source>
</evidence>
<keyword evidence="1" id="KW-1133">Transmembrane helix</keyword>